<accession>A0A162CWT8</accession>
<dbReference type="SMART" id="SM00419">
    <property type="entry name" value="HTH_CRP"/>
    <property type="match status" value="1"/>
</dbReference>
<dbReference type="PROSITE" id="PS50042">
    <property type="entry name" value="CNMP_BINDING_3"/>
    <property type="match status" value="1"/>
</dbReference>
<evidence type="ECO:0000256" key="1">
    <source>
        <dbReference type="ARBA" id="ARBA00023015"/>
    </source>
</evidence>
<evidence type="ECO:0000313" key="7">
    <source>
        <dbReference type="Proteomes" id="UP000076715"/>
    </source>
</evidence>
<protein>
    <recommendedName>
        <fullName evidence="8">Crp/Fnr family transcriptional regulator</fullName>
    </recommendedName>
</protein>
<dbReference type="CDD" id="cd00038">
    <property type="entry name" value="CAP_ED"/>
    <property type="match status" value="1"/>
</dbReference>
<keyword evidence="7" id="KW-1185">Reference proteome</keyword>
<proteinExistence type="predicted"/>
<name>A0A162CWT8_9FLAO</name>
<evidence type="ECO:0000259" key="4">
    <source>
        <dbReference type="PROSITE" id="PS50042"/>
    </source>
</evidence>
<dbReference type="InterPro" id="IPR000595">
    <property type="entry name" value="cNMP-bd_dom"/>
</dbReference>
<dbReference type="SUPFAM" id="SSF46785">
    <property type="entry name" value="Winged helix' DNA-binding domain"/>
    <property type="match status" value="1"/>
</dbReference>
<dbReference type="AlphaFoldDB" id="A0A162CWT8"/>
<gene>
    <name evidence="6" type="ORF">AWE51_01950</name>
</gene>
<sequence>MSLELFNILIKSKEYRRSYYCEKEIITASEYYDKKIYLIENGIVKISRLTEQGEEMILVILTSGQVFGANLILEEFHPNYICESLNSETVLCEFDIECVKRVIEKDQHTEFDLLSIIGKQFSEMERRIKVLCNNSAEQRLVDVLKEFKDKFDHLSDNEENIIIDMPLSQDEISNYIRTTRVTTNKLINKLKNNLLIEYQQKNIMLKKDFFKHYK</sequence>
<dbReference type="InterPro" id="IPR036390">
    <property type="entry name" value="WH_DNA-bd_sf"/>
</dbReference>
<organism evidence="6 7">
    <name type="scientific">Aquimarina aggregata</name>
    <dbReference type="NCBI Taxonomy" id="1642818"/>
    <lineage>
        <taxon>Bacteria</taxon>
        <taxon>Pseudomonadati</taxon>
        <taxon>Bacteroidota</taxon>
        <taxon>Flavobacteriia</taxon>
        <taxon>Flavobacteriales</taxon>
        <taxon>Flavobacteriaceae</taxon>
        <taxon>Aquimarina</taxon>
    </lineage>
</organism>
<comment type="caution">
    <text evidence="6">The sequence shown here is derived from an EMBL/GenBank/DDBJ whole genome shotgun (WGS) entry which is preliminary data.</text>
</comment>
<dbReference type="Pfam" id="PF00027">
    <property type="entry name" value="cNMP_binding"/>
    <property type="match status" value="1"/>
</dbReference>
<keyword evidence="2" id="KW-0238">DNA-binding</keyword>
<keyword evidence="1" id="KW-0805">Transcription regulation</keyword>
<dbReference type="InterPro" id="IPR018490">
    <property type="entry name" value="cNMP-bd_dom_sf"/>
</dbReference>
<feature type="domain" description="HTH crp-type" evidence="5">
    <location>
        <begin position="134"/>
        <end position="209"/>
    </location>
</feature>
<evidence type="ECO:0000259" key="5">
    <source>
        <dbReference type="PROSITE" id="PS51063"/>
    </source>
</evidence>
<dbReference type="PROSITE" id="PS51063">
    <property type="entry name" value="HTH_CRP_2"/>
    <property type="match status" value="1"/>
</dbReference>
<dbReference type="Gene3D" id="2.60.120.10">
    <property type="entry name" value="Jelly Rolls"/>
    <property type="match status" value="1"/>
</dbReference>
<evidence type="ECO:0000313" key="6">
    <source>
        <dbReference type="EMBL" id="KZS42229.1"/>
    </source>
</evidence>
<dbReference type="InterPro" id="IPR014710">
    <property type="entry name" value="RmlC-like_jellyroll"/>
</dbReference>
<dbReference type="InterPro" id="IPR012318">
    <property type="entry name" value="HTH_CRP"/>
</dbReference>
<evidence type="ECO:0000256" key="3">
    <source>
        <dbReference type="ARBA" id="ARBA00023163"/>
    </source>
</evidence>
<dbReference type="EMBL" id="LQRT01000002">
    <property type="protein sequence ID" value="KZS42229.1"/>
    <property type="molecule type" value="Genomic_DNA"/>
</dbReference>
<dbReference type="GO" id="GO:0006355">
    <property type="term" value="P:regulation of DNA-templated transcription"/>
    <property type="evidence" value="ECO:0007669"/>
    <property type="project" value="InterPro"/>
</dbReference>
<dbReference type="STRING" id="1642818.AWE51_01950"/>
<dbReference type="Proteomes" id="UP000076715">
    <property type="component" value="Unassembled WGS sequence"/>
</dbReference>
<feature type="domain" description="Cyclic nucleotide-binding" evidence="4">
    <location>
        <begin position="36"/>
        <end position="103"/>
    </location>
</feature>
<dbReference type="GO" id="GO:0003677">
    <property type="term" value="F:DNA binding"/>
    <property type="evidence" value="ECO:0007669"/>
    <property type="project" value="UniProtKB-KW"/>
</dbReference>
<evidence type="ECO:0008006" key="8">
    <source>
        <dbReference type="Google" id="ProtNLM"/>
    </source>
</evidence>
<keyword evidence="3" id="KW-0804">Transcription</keyword>
<dbReference type="Pfam" id="PF13545">
    <property type="entry name" value="HTH_Crp_2"/>
    <property type="match status" value="1"/>
</dbReference>
<dbReference type="SUPFAM" id="SSF51206">
    <property type="entry name" value="cAMP-binding domain-like"/>
    <property type="match status" value="1"/>
</dbReference>
<reference evidence="6 7" key="1">
    <citation type="submission" date="2016-01" db="EMBL/GenBank/DDBJ databases">
        <title>The draft genome sequence of Aquimarina sp. RZW4-3-2.</title>
        <authorList>
            <person name="Wang Y."/>
        </authorList>
    </citation>
    <scope>NUCLEOTIDE SEQUENCE [LARGE SCALE GENOMIC DNA]</scope>
    <source>
        <strain evidence="6 7">RZW4-3-2</strain>
    </source>
</reference>
<evidence type="ECO:0000256" key="2">
    <source>
        <dbReference type="ARBA" id="ARBA00023125"/>
    </source>
</evidence>
<dbReference type="RefSeq" id="WP_066309587.1">
    <property type="nucleotide sequence ID" value="NZ_LQRT01000002.1"/>
</dbReference>
<dbReference type="OrthoDB" id="1162835at2"/>